<dbReference type="EMBL" id="JAGETZ010000008">
    <property type="protein sequence ID" value="MBO2010811.1"/>
    <property type="molecule type" value="Genomic_DNA"/>
</dbReference>
<dbReference type="Proteomes" id="UP000664369">
    <property type="component" value="Unassembled WGS sequence"/>
</dbReference>
<reference evidence="2 3" key="1">
    <citation type="submission" date="2021-03" db="EMBL/GenBank/DDBJ databases">
        <authorList>
            <person name="Kim M.K."/>
        </authorList>
    </citation>
    <scope>NUCLEOTIDE SEQUENCE [LARGE SCALE GENOMIC DNA]</scope>
    <source>
        <strain evidence="2 3">BT442</strain>
    </source>
</reference>
<accession>A0ABS3QHU9</accession>
<feature type="signal peptide" evidence="1">
    <location>
        <begin position="1"/>
        <end position="20"/>
    </location>
</feature>
<sequence length="578" mass="55455">MKLLLRIAAGLALLPAAAHAQSIGIGTTTPNANAALDIRASDKGLLVPRLTEAQRLAIAAPPQGLMVYQTDGTVSGGAQTGFWYYAGTGGWVFIDPAPGSFSLPYSGTYSGIGNAFGVSNTGIGAAIVATSTLSSAVSGTSTSGAGVSGSSSTGVGVSGSSTGAGTGLTGASATGVAVRGAKAAAFPALNIPGQTGRVAEFINNNPDNDSTALHVSSGGDRPALRAVNTAASAQAAIRGVKQSASTDGIGVEGVITSGATGNAAGVRGLDQSGSGGGSGVIGLTAGGYGVRGIASASGGYGVSGSATDSYGVIGSSTSGVGAYGSTAANSSTVAGVQGVGSGTSVGVLGQTVSGHGVQGEASGTVTGIGVYGSGVIGMWAISTGNGGIGLHASSNGVVNGVMGSAVQAVAGTGATAVEAFATGSGPAGSFIKGTGSTGPVMTIRQASGISDPALVVTGASQLQEINSLATGTANLLPAAYGRISRTGTVLGGTGNFSVLQNLPGYGIYTVTINNLTGVDLTNAVCQATCRFGVPGRPNAEFTATANGQPNGKIEVHVSALSTPFDLAEADFSFVVYRP</sequence>
<evidence type="ECO:0000313" key="2">
    <source>
        <dbReference type="EMBL" id="MBO2010811.1"/>
    </source>
</evidence>
<gene>
    <name evidence="2" type="ORF">J4E00_17245</name>
</gene>
<feature type="chain" id="PRO_5046464272" evidence="1">
    <location>
        <begin position="21"/>
        <end position="578"/>
    </location>
</feature>
<name>A0ABS3QHU9_9BACT</name>
<evidence type="ECO:0000256" key="1">
    <source>
        <dbReference type="SAM" id="SignalP"/>
    </source>
</evidence>
<evidence type="ECO:0000313" key="3">
    <source>
        <dbReference type="Proteomes" id="UP000664369"/>
    </source>
</evidence>
<protein>
    <submittedName>
        <fullName evidence="2">Uncharacterized protein</fullName>
    </submittedName>
</protein>
<keyword evidence="1" id="KW-0732">Signal</keyword>
<organism evidence="2 3">
    <name type="scientific">Hymenobacter negativus</name>
    <dbReference type="NCBI Taxonomy" id="2795026"/>
    <lineage>
        <taxon>Bacteria</taxon>
        <taxon>Pseudomonadati</taxon>
        <taxon>Bacteroidota</taxon>
        <taxon>Cytophagia</taxon>
        <taxon>Cytophagales</taxon>
        <taxon>Hymenobacteraceae</taxon>
        <taxon>Hymenobacter</taxon>
    </lineage>
</organism>
<dbReference type="RefSeq" id="WP_208176440.1">
    <property type="nucleotide sequence ID" value="NZ_JAGETZ010000008.1"/>
</dbReference>
<keyword evidence="3" id="KW-1185">Reference proteome</keyword>
<proteinExistence type="predicted"/>
<comment type="caution">
    <text evidence="2">The sequence shown here is derived from an EMBL/GenBank/DDBJ whole genome shotgun (WGS) entry which is preliminary data.</text>
</comment>